<organism evidence="1">
    <name type="scientific">marine sediment metagenome</name>
    <dbReference type="NCBI Taxonomy" id="412755"/>
    <lineage>
        <taxon>unclassified sequences</taxon>
        <taxon>metagenomes</taxon>
        <taxon>ecological metagenomes</taxon>
    </lineage>
</organism>
<sequence>MKKLRVLMLVDEDLVPPEDCQGKDYAQEPWKAEYDILVTLREMGHDVRVLGVVRNLDAITEIYRQWRPHIAFNMLEDVYGV</sequence>
<dbReference type="AlphaFoldDB" id="A0A0F9AJQ2"/>
<reference evidence="1" key="1">
    <citation type="journal article" date="2015" name="Nature">
        <title>Complex archaea that bridge the gap between prokaryotes and eukaryotes.</title>
        <authorList>
            <person name="Spang A."/>
            <person name="Saw J.H."/>
            <person name="Jorgensen S.L."/>
            <person name="Zaremba-Niedzwiedzka K."/>
            <person name="Martijn J."/>
            <person name="Lind A.E."/>
            <person name="van Eijk R."/>
            <person name="Schleper C."/>
            <person name="Guy L."/>
            <person name="Ettema T.J."/>
        </authorList>
    </citation>
    <scope>NUCLEOTIDE SEQUENCE</scope>
</reference>
<protein>
    <recommendedName>
        <fullName evidence="2">B12-binding domain-containing protein</fullName>
    </recommendedName>
</protein>
<name>A0A0F9AJQ2_9ZZZZ</name>
<gene>
    <name evidence="1" type="ORF">LCGC14_2904500</name>
</gene>
<accession>A0A0F9AJQ2</accession>
<proteinExistence type="predicted"/>
<feature type="non-terminal residue" evidence="1">
    <location>
        <position position="81"/>
    </location>
</feature>
<evidence type="ECO:0008006" key="2">
    <source>
        <dbReference type="Google" id="ProtNLM"/>
    </source>
</evidence>
<comment type="caution">
    <text evidence="1">The sequence shown here is derived from an EMBL/GenBank/DDBJ whole genome shotgun (WGS) entry which is preliminary data.</text>
</comment>
<dbReference type="EMBL" id="LAZR01057284">
    <property type="protein sequence ID" value="KKK72376.1"/>
    <property type="molecule type" value="Genomic_DNA"/>
</dbReference>
<evidence type="ECO:0000313" key="1">
    <source>
        <dbReference type="EMBL" id="KKK72376.1"/>
    </source>
</evidence>